<keyword evidence="6" id="KW-1185">Reference proteome</keyword>
<dbReference type="InterPro" id="IPR045851">
    <property type="entry name" value="AMP-bd_C_sf"/>
</dbReference>
<dbReference type="OrthoDB" id="9803968at2"/>
<comment type="caution">
    <text evidence="5">The sequence shown here is derived from an EMBL/GenBank/DDBJ whole genome shotgun (WGS) entry which is preliminary data.</text>
</comment>
<dbReference type="InterPro" id="IPR042099">
    <property type="entry name" value="ANL_N_sf"/>
</dbReference>
<dbReference type="EMBL" id="SMFZ01000001">
    <property type="protein sequence ID" value="TCK25198.1"/>
    <property type="molecule type" value="Genomic_DNA"/>
</dbReference>
<gene>
    <name evidence="5" type="ORF">EV378_0998</name>
</gene>
<feature type="domain" description="AMP-dependent synthetase/ligase" evidence="3">
    <location>
        <begin position="20"/>
        <end position="397"/>
    </location>
</feature>
<reference evidence="5 6" key="1">
    <citation type="submission" date="2019-03" db="EMBL/GenBank/DDBJ databases">
        <title>Sequencing the genomes of 1000 actinobacteria strains.</title>
        <authorList>
            <person name="Klenk H.-P."/>
        </authorList>
    </citation>
    <scope>NUCLEOTIDE SEQUENCE [LARGE SCALE GENOMIC DNA]</scope>
    <source>
        <strain evidence="5 6">DSM 44969</strain>
    </source>
</reference>
<comment type="similarity">
    <text evidence="1">Belongs to the ATP-dependent AMP-binding enzyme family.</text>
</comment>
<evidence type="ECO:0000313" key="6">
    <source>
        <dbReference type="Proteomes" id="UP000295560"/>
    </source>
</evidence>
<dbReference type="Gene3D" id="3.30.300.30">
    <property type="match status" value="1"/>
</dbReference>
<dbReference type="GO" id="GO:0006631">
    <property type="term" value="P:fatty acid metabolic process"/>
    <property type="evidence" value="ECO:0007669"/>
    <property type="project" value="TreeGrafter"/>
</dbReference>
<dbReference type="InterPro" id="IPR000873">
    <property type="entry name" value="AMP-dep_synth/lig_dom"/>
</dbReference>
<dbReference type="PANTHER" id="PTHR43201:SF5">
    <property type="entry name" value="MEDIUM-CHAIN ACYL-COA LIGASE ACSF2, MITOCHONDRIAL"/>
    <property type="match status" value="1"/>
</dbReference>
<dbReference type="SUPFAM" id="SSF56801">
    <property type="entry name" value="Acetyl-CoA synthetase-like"/>
    <property type="match status" value="1"/>
</dbReference>
<evidence type="ECO:0000256" key="1">
    <source>
        <dbReference type="ARBA" id="ARBA00006432"/>
    </source>
</evidence>
<evidence type="ECO:0000259" key="4">
    <source>
        <dbReference type="Pfam" id="PF13193"/>
    </source>
</evidence>
<protein>
    <submittedName>
        <fullName evidence="5">Fatty-acyl-CoA synthase</fullName>
    </submittedName>
</protein>
<evidence type="ECO:0000256" key="2">
    <source>
        <dbReference type="ARBA" id="ARBA00022598"/>
    </source>
</evidence>
<evidence type="ECO:0000313" key="5">
    <source>
        <dbReference type="EMBL" id="TCK25198.1"/>
    </source>
</evidence>
<dbReference type="Gene3D" id="3.40.50.12780">
    <property type="entry name" value="N-terminal domain of ligase-like"/>
    <property type="match status" value="1"/>
</dbReference>
<name>A0A4R1HSQ0_PSEEN</name>
<evidence type="ECO:0000259" key="3">
    <source>
        <dbReference type="Pfam" id="PF00501"/>
    </source>
</evidence>
<dbReference type="AlphaFoldDB" id="A0A4R1HSQ0"/>
<organism evidence="5 6">
    <name type="scientific">Pseudonocardia endophytica</name>
    <dbReference type="NCBI Taxonomy" id="401976"/>
    <lineage>
        <taxon>Bacteria</taxon>
        <taxon>Bacillati</taxon>
        <taxon>Actinomycetota</taxon>
        <taxon>Actinomycetes</taxon>
        <taxon>Pseudonocardiales</taxon>
        <taxon>Pseudonocardiaceae</taxon>
        <taxon>Pseudonocardia</taxon>
    </lineage>
</organism>
<dbReference type="Pfam" id="PF13193">
    <property type="entry name" value="AMP-binding_C"/>
    <property type="match status" value="1"/>
</dbReference>
<dbReference type="InterPro" id="IPR025110">
    <property type="entry name" value="AMP-bd_C"/>
</dbReference>
<dbReference type="Pfam" id="PF00501">
    <property type="entry name" value="AMP-binding"/>
    <property type="match status" value="1"/>
</dbReference>
<accession>A0A4R1HSQ0</accession>
<dbReference type="GO" id="GO:0031956">
    <property type="term" value="F:medium-chain fatty acid-CoA ligase activity"/>
    <property type="evidence" value="ECO:0007669"/>
    <property type="project" value="TreeGrafter"/>
</dbReference>
<dbReference type="RefSeq" id="WP_132421519.1">
    <property type="nucleotide sequence ID" value="NZ_SMFZ01000001.1"/>
</dbReference>
<dbReference type="Proteomes" id="UP000295560">
    <property type="component" value="Unassembled WGS sequence"/>
</dbReference>
<proteinExistence type="inferred from homology"/>
<dbReference type="PANTHER" id="PTHR43201">
    <property type="entry name" value="ACYL-COA SYNTHETASE"/>
    <property type="match status" value="1"/>
</dbReference>
<keyword evidence="2" id="KW-0436">Ligase</keyword>
<feature type="domain" description="AMP-binding enzyme C-terminal" evidence="4">
    <location>
        <begin position="452"/>
        <end position="526"/>
    </location>
</feature>
<sequence>MPVQDGTEPPPETTVPQLVDAVAARTPEREAIVAGPGRLTYSALADRSQAVARGLASLGTGTGTVVGLLAPNLADWVPAAVGAMRTGARVDAFNTWAKAYDLEFLLRSSTASVLVVATRVRGTDLLAELRTLVPEIDRSEPVRSSRFPHLRHVVVIGDEVPAAALSWSTLVDGHAEGAPVGEPAERTGDDPAFVLYTSGSTTTPKAVPLCHRDLVLNGFHIGERMGLGETDRVWLGSPLFWSYGCANALMATMSHGATLVLEEHFTAAAAAATFAREQVTAAYLLPPMIDALATDAAADVRAVASLRTGLTIGRPDVIDRAVDDLGIDGICNIYGSTETYGNCCVTDHRAPLERRRVTQGRPLPGVEVRIVDDDGALLPPGEPGEAQVRGRLTPGYLGDGAAADAANAAAFTPDGWYRTGDRLMLDDDGAVAFVDRTGDMIKTSGINVSPAEVEGFLADHPGVREVLVVGAPHPSRDEVVIAFVVPADPALTPADLVAHAKRNIAGFKVPWLVTLVEDLPRTGTGKLTRRALRDRAAELVAAELAVSR</sequence>